<dbReference type="PANTHER" id="PTHR13230">
    <property type="entry name" value="GENERAL TRANSCRIPTION FACTOR IIIC, POLYPEPTIDE 5"/>
    <property type="match status" value="1"/>
</dbReference>
<evidence type="ECO:0000259" key="2">
    <source>
        <dbReference type="Pfam" id="PF17682"/>
    </source>
</evidence>
<feature type="domain" description="Transcription factor IIIC subunit Tfc1/Sfc1 triple barrel" evidence="2">
    <location>
        <begin position="20"/>
        <end position="117"/>
    </location>
</feature>
<dbReference type="GO" id="GO:0006384">
    <property type="term" value="P:transcription initiation at RNA polymerase III promoter"/>
    <property type="evidence" value="ECO:0007669"/>
    <property type="project" value="InterPro"/>
</dbReference>
<dbReference type="Proteomes" id="UP000886520">
    <property type="component" value="Chromosome 1"/>
</dbReference>
<sequence>MAVIENGTLKGLVPEKALFAVNYPGYPASIPRAVETLGGKEAISKARSSETNYIELRFRPEDPYAHPVFGELHGFSGLLLELSVAQDKDKGDQIVRGEITAKVDQSYEFGGLADYQYISPVHVKLEKGRKRRRLQDLRSDQGGTADTEGEEMMVLPPPLFSVKDVPEELVLQPSELTRASQRKALLCQQPWE</sequence>
<protein>
    <recommendedName>
        <fullName evidence="2">Transcription factor IIIC subunit Tfc1/Sfc1 triple barrel domain-containing protein</fullName>
    </recommendedName>
</protein>
<dbReference type="GO" id="GO:0001003">
    <property type="term" value="F:RNA polymerase III type 2 promoter sequence-specific DNA binding"/>
    <property type="evidence" value="ECO:0007669"/>
    <property type="project" value="TreeGrafter"/>
</dbReference>
<name>A0A9D4VDA5_ADICA</name>
<dbReference type="InterPro" id="IPR040454">
    <property type="entry name" value="TF_IIIC_Tfc1/Sfc1"/>
</dbReference>
<feature type="region of interest" description="Disordered" evidence="1">
    <location>
        <begin position="130"/>
        <end position="152"/>
    </location>
</feature>
<evidence type="ECO:0000313" key="3">
    <source>
        <dbReference type="EMBL" id="KAI5084421.1"/>
    </source>
</evidence>
<dbReference type="GO" id="GO:0000127">
    <property type="term" value="C:transcription factor TFIIIC complex"/>
    <property type="evidence" value="ECO:0007669"/>
    <property type="project" value="InterPro"/>
</dbReference>
<dbReference type="GO" id="GO:0001002">
    <property type="term" value="F:RNA polymerase III type 1 promoter sequence-specific DNA binding"/>
    <property type="evidence" value="ECO:0007669"/>
    <property type="project" value="TreeGrafter"/>
</dbReference>
<dbReference type="InterPro" id="IPR041499">
    <property type="entry name" value="Tfc1/Sfc1_N"/>
</dbReference>
<keyword evidence="4" id="KW-1185">Reference proteome</keyword>
<reference evidence="3" key="1">
    <citation type="submission" date="2021-01" db="EMBL/GenBank/DDBJ databases">
        <title>Adiantum capillus-veneris genome.</title>
        <authorList>
            <person name="Fang Y."/>
            <person name="Liao Q."/>
        </authorList>
    </citation>
    <scope>NUCLEOTIDE SEQUENCE</scope>
    <source>
        <strain evidence="3">H3</strain>
        <tissue evidence="3">Leaf</tissue>
    </source>
</reference>
<dbReference type="PANTHER" id="PTHR13230:SF5">
    <property type="entry name" value="GENERAL TRANSCRIPTION FACTOR 3C POLYPEPTIDE 5"/>
    <property type="match status" value="1"/>
</dbReference>
<evidence type="ECO:0000256" key="1">
    <source>
        <dbReference type="SAM" id="MobiDB-lite"/>
    </source>
</evidence>
<dbReference type="FunFam" id="3.30.200.160:FF:000002">
    <property type="entry name" value="Transcription factor IIIC, subunit 5"/>
    <property type="match status" value="1"/>
</dbReference>
<dbReference type="EMBL" id="JABFUD020000001">
    <property type="protein sequence ID" value="KAI5084421.1"/>
    <property type="molecule type" value="Genomic_DNA"/>
</dbReference>
<evidence type="ECO:0000313" key="4">
    <source>
        <dbReference type="Proteomes" id="UP000886520"/>
    </source>
</evidence>
<gene>
    <name evidence="3" type="ORF">GOP47_0000590</name>
</gene>
<accession>A0A9D4VDA5</accession>
<dbReference type="Gene3D" id="3.30.200.160">
    <property type="entry name" value="TFIIIC, subcomplex tauA, subunit Sfc1, barrel domain"/>
    <property type="match status" value="1"/>
</dbReference>
<dbReference type="Pfam" id="PF17682">
    <property type="entry name" value="Tau95_N"/>
    <property type="match status" value="1"/>
</dbReference>
<organism evidence="3 4">
    <name type="scientific">Adiantum capillus-veneris</name>
    <name type="common">Maidenhair fern</name>
    <dbReference type="NCBI Taxonomy" id="13818"/>
    <lineage>
        <taxon>Eukaryota</taxon>
        <taxon>Viridiplantae</taxon>
        <taxon>Streptophyta</taxon>
        <taxon>Embryophyta</taxon>
        <taxon>Tracheophyta</taxon>
        <taxon>Polypodiopsida</taxon>
        <taxon>Polypodiidae</taxon>
        <taxon>Polypodiales</taxon>
        <taxon>Pteridineae</taxon>
        <taxon>Pteridaceae</taxon>
        <taxon>Vittarioideae</taxon>
        <taxon>Adiantum</taxon>
    </lineage>
</organism>
<feature type="non-terminal residue" evidence="3">
    <location>
        <position position="192"/>
    </location>
</feature>
<dbReference type="InterPro" id="IPR042536">
    <property type="entry name" value="TFIIIC_tauA_Sfc1"/>
</dbReference>
<comment type="caution">
    <text evidence="3">The sequence shown here is derived from an EMBL/GenBank/DDBJ whole genome shotgun (WGS) entry which is preliminary data.</text>
</comment>
<dbReference type="AlphaFoldDB" id="A0A9D4VDA5"/>
<dbReference type="OrthoDB" id="5598268at2759"/>
<proteinExistence type="predicted"/>